<evidence type="ECO:0000259" key="3">
    <source>
        <dbReference type="Pfam" id="PF01494"/>
    </source>
</evidence>
<evidence type="ECO:0000256" key="2">
    <source>
        <dbReference type="SAM" id="MobiDB-lite"/>
    </source>
</evidence>
<dbReference type="Gene3D" id="3.50.50.60">
    <property type="entry name" value="FAD/NAD(P)-binding domain"/>
    <property type="match status" value="2"/>
</dbReference>
<dbReference type="Proteomes" id="UP001209654">
    <property type="component" value="Unassembled WGS sequence"/>
</dbReference>
<dbReference type="RefSeq" id="WP_264795635.1">
    <property type="nucleotide sequence ID" value="NZ_BRVS01000008.1"/>
</dbReference>
<keyword evidence="5" id="KW-1185">Reference proteome</keyword>
<dbReference type="InterPro" id="IPR002938">
    <property type="entry name" value="FAD-bd"/>
</dbReference>
<feature type="region of interest" description="Disordered" evidence="2">
    <location>
        <begin position="1"/>
        <end position="25"/>
    </location>
</feature>
<dbReference type="InterPro" id="IPR036188">
    <property type="entry name" value="FAD/NAD-bd_sf"/>
</dbReference>
<keyword evidence="1" id="KW-0560">Oxidoreductase</keyword>
<dbReference type="PRINTS" id="PR00420">
    <property type="entry name" value="RNGMNOXGNASE"/>
</dbReference>
<dbReference type="InterPro" id="IPR050631">
    <property type="entry name" value="PheA/TfdB_FAD_monoxygenase"/>
</dbReference>
<feature type="domain" description="FAD-binding" evidence="3">
    <location>
        <begin position="30"/>
        <end position="384"/>
    </location>
</feature>
<reference evidence="4 5" key="1">
    <citation type="journal article" date="2023" name="Int. J. Syst. Evol. Microbiol.">
        <title>Arthrobacter mangrovi sp. nov., an actinobacterium isolated from the rhizosphere of a mangrove.</title>
        <authorList>
            <person name="Hamada M."/>
            <person name="Saitou S."/>
            <person name="Enomoto N."/>
            <person name="Nanri K."/>
            <person name="Hidaka K."/>
            <person name="Miura T."/>
            <person name="Tamura T."/>
        </authorList>
    </citation>
    <scope>NUCLEOTIDE SEQUENCE [LARGE SCALE GENOMIC DNA]</scope>
    <source>
        <strain evidence="4 5">NBRC 112813</strain>
    </source>
</reference>
<dbReference type="Pfam" id="PF01494">
    <property type="entry name" value="FAD_binding_3"/>
    <property type="match status" value="1"/>
</dbReference>
<dbReference type="PANTHER" id="PTHR43476">
    <property type="entry name" value="3-(3-HYDROXY-PHENYL)PROPIONATE/3-HYDROXYCINNAMIC ACID HYDROXYLASE"/>
    <property type="match status" value="1"/>
</dbReference>
<proteinExistence type="predicted"/>
<organism evidence="4 5">
    <name type="scientific">Arthrobacter mangrovi</name>
    <dbReference type="NCBI Taxonomy" id="2966350"/>
    <lineage>
        <taxon>Bacteria</taxon>
        <taxon>Bacillati</taxon>
        <taxon>Actinomycetota</taxon>
        <taxon>Actinomycetes</taxon>
        <taxon>Micrococcales</taxon>
        <taxon>Micrococcaceae</taxon>
        <taxon>Arthrobacter</taxon>
    </lineage>
</organism>
<dbReference type="SUPFAM" id="SSF51905">
    <property type="entry name" value="FAD/NAD(P)-binding domain"/>
    <property type="match status" value="1"/>
</dbReference>
<comment type="caution">
    <text evidence="4">The sequence shown here is derived from an EMBL/GenBank/DDBJ whole genome shotgun (WGS) entry which is preliminary data.</text>
</comment>
<feature type="compositionally biased region" description="Basic and acidic residues" evidence="2">
    <location>
        <begin position="10"/>
        <end position="21"/>
    </location>
</feature>
<gene>
    <name evidence="4" type="ORF">AHIS1636_19530</name>
</gene>
<protein>
    <recommendedName>
        <fullName evidence="3">FAD-binding domain-containing protein</fullName>
    </recommendedName>
</protein>
<accession>A0ABQ5MUA2</accession>
<name>A0ABQ5MUA2_9MICC</name>
<dbReference type="PANTHER" id="PTHR43476:SF5">
    <property type="entry name" value="FAD-DEPENDENT MONOOXYGENASE"/>
    <property type="match status" value="1"/>
</dbReference>
<evidence type="ECO:0000313" key="5">
    <source>
        <dbReference type="Proteomes" id="UP001209654"/>
    </source>
</evidence>
<evidence type="ECO:0000256" key="1">
    <source>
        <dbReference type="ARBA" id="ARBA00023002"/>
    </source>
</evidence>
<evidence type="ECO:0000313" key="4">
    <source>
        <dbReference type="EMBL" id="GLB67513.1"/>
    </source>
</evidence>
<dbReference type="EMBL" id="BRVS01000008">
    <property type="protein sequence ID" value="GLB67513.1"/>
    <property type="molecule type" value="Genomic_DNA"/>
</dbReference>
<dbReference type="NCBIfam" id="NF004833">
    <property type="entry name" value="PRK06185.1-1"/>
    <property type="match status" value="1"/>
</dbReference>
<sequence>MAATPQGTEHPQRRQDPERRGGAARRRISCIVAGGGPAGMMLGLLLTRAGLEVAVLEKHADFLRDFRGDTVHASTIRLLDELGLGEDFRRLPQSRLDNFQLPLPAGGRLPVGDFGRLRAPYNYVAMLPQWDFLNFLAEAAASEPTFRLLMNTEVTGLVYEDGRVAGVRYRDRNAGSGQPRAAVDAAPEAELRAELVVACDGRDSSLRRLAGLTPREFAVPFDVWWFRLPRFQHEAGGIASIVPSFGPDEAMVALFRQDFFQIGYLTHKGEDARIRAEGVERFRERVRKLRPDFADRLGAIGSLDDVHVLDVRLNRLGRWYREGLLCIGDAAHAMSPAGGVGINLAIQDAVAAARLLAAPLRRGQVRRRDLARIQRRRQVPTVLVQEAQRRLHKVLFSAKRGDSPAGVPRLLVFAARHLPPLRAIPARMIAFGPLPEHAPPFARR</sequence>